<dbReference type="InterPro" id="IPR039261">
    <property type="entry name" value="FNR_nucleotide-bd"/>
</dbReference>
<feature type="binding site" evidence="1">
    <location>
        <position position="231"/>
    </location>
    <ligand>
        <name>[2Fe-2S] cluster</name>
        <dbReference type="ChEBI" id="CHEBI:190135"/>
    </ligand>
</feature>
<keyword evidence="1" id="KW-0001">2Fe-2S</keyword>
<reference evidence="4" key="1">
    <citation type="submission" date="2015-07" db="EMBL/GenBank/DDBJ databases">
        <title>Near-Complete Genome Sequence of the Cellulolytic Bacterium Bacteroides (Pseudobacteroides) cellulosolvens ATCC 35603.</title>
        <authorList>
            <person name="Dassa B."/>
            <person name="Utturkar S.M."/>
            <person name="Klingeman D.M."/>
            <person name="Hurt R.A."/>
            <person name="Keller M."/>
            <person name="Xu J."/>
            <person name="Reddy Y.H.K."/>
            <person name="Borovok I."/>
            <person name="Grinberg I.R."/>
            <person name="Lamed R."/>
            <person name="Zhivin O."/>
            <person name="Bayer E.A."/>
            <person name="Brown S.D."/>
        </authorList>
    </citation>
    <scope>NUCLEOTIDE SEQUENCE [LARGE SCALE GENOMIC DNA]</scope>
    <source>
        <strain evidence="4">DSM 2933</strain>
    </source>
</reference>
<dbReference type="PROSITE" id="PS51384">
    <property type="entry name" value="FAD_FR"/>
    <property type="match status" value="1"/>
</dbReference>
<feature type="domain" description="FAD-binding FR-type" evidence="2">
    <location>
        <begin position="5"/>
        <end position="96"/>
    </location>
</feature>
<name>A0A0L6JTG8_9FIRM</name>
<proteinExistence type="predicted"/>
<feature type="binding site" evidence="1">
    <location>
        <position position="236"/>
    </location>
    <ligand>
        <name>[2Fe-2S] cluster</name>
        <dbReference type="ChEBI" id="CHEBI:190135"/>
    </ligand>
</feature>
<protein>
    <submittedName>
        <fullName evidence="3">Sulfite reductase, subunit B</fullName>
    </submittedName>
</protein>
<dbReference type="InterPro" id="IPR019480">
    <property type="entry name" value="Dihydroorotate_DH_Fe-S-bd"/>
</dbReference>
<organism evidence="3 4">
    <name type="scientific">Pseudobacteroides cellulosolvens ATCC 35603 = DSM 2933</name>
    <dbReference type="NCBI Taxonomy" id="398512"/>
    <lineage>
        <taxon>Bacteria</taxon>
        <taxon>Bacillati</taxon>
        <taxon>Bacillota</taxon>
        <taxon>Clostridia</taxon>
        <taxon>Eubacteriales</taxon>
        <taxon>Oscillospiraceae</taxon>
        <taxon>Pseudobacteroides</taxon>
    </lineage>
</organism>
<evidence type="ECO:0000313" key="4">
    <source>
        <dbReference type="Proteomes" id="UP000036923"/>
    </source>
</evidence>
<dbReference type="OrthoDB" id="9796486at2"/>
<dbReference type="InterPro" id="IPR017927">
    <property type="entry name" value="FAD-bd_FR_type"/>
</dbReference>
<dbReference type="PANTHER" id="PTHR43513:SF1">
    <property type="entry name" value="ANAEROBIC SULFITE REDUCTASE SUBUNIT B"/>
    <property type="match status" value="1"/>
</dbReference>
<comment type="cofactor">
    <cofactor evidence="1">
        <name>[2Fe-2S] cluster</name>
        <dbReference type="ChEBI" id="CHEBI:190135"/>
    </cofactor>
    <text evidence="1">Binds 1 [2Fe-2S] cluster per subunit.</text>
</comment>
<evidence type="ECO:0000259" key="2">
    <source>
        <dbReference type="PROSITE" id="PS51384"/>
    </source>
</evidence>
<feature type="binding site" evidence="1">
    <location>
        <position position="239"/>
    </location>
    <ligand>
        <name>[2Fe-2S] cluster</name>
        <dbReference type="ChEBI" id="CHEBI:190135"/>
    </ligand>
</feature>
<sequence>MNNAYLSIPYEIINIKKETDIDYTFKIAYKGELIGGQFMEISIPGVGEAPISICNFDDESLEMTIRKVGRLTEELFNFKPGSKLFMRGPYGNGFDINLFKGKDVAFIAGGTGLAPVRKTIDYFVRNKGEADNIEILIGFKTPADRLFIDDLSRWSKNAKVTVTVDKGDENWEGQTGLITTHIDKLDLTKVEKKVAVVVGPPIMMKFTTLELLKKGFKEENIWVSFERKMSCGIGKCGHCKIDETYVCLEGPVFNYTKAKNLID</sequence>
<dbReference type="Proteomes" id="UP000036923">
    <property type="component" value="Unassembled WGS sequence"/>
</dbReference>
<dbReference type="Gene3D" id="3.40.50.80">
    <property type="entry name" value="Nucleotide-binding domain of ferredoxin-NADP reductase (FNR) module"/>
    <property type="match status" value="1"/>
</dbReference>
<feature type="binding site" evidence="1">
    <location>
        <position position="247"/>
    </location>
    <ligand>
        <name>[2Fe-2S] cluster</name>
        <dbReference type="ChEBI" id="CHEBI:190135"/>
    </ligand>
</feature>
<dbReference type="Pfam" id="PF00175">
    <property type="entry name" value="NAD_binding_1"/>
    <property type="match status" value="1"/>
</dbReference>
<dbReference type="CDD" id="cd06221">
    <property type="entry name" value="sulfite_reductase_like"/>
    <property type="match status" value="1"/>
</dbReference>
<keyword evidence="4" id="KW-1185">Reference proteome</keyword>
<dbReference type="STRING" id="398512.Bccel_4254"/>
<dbReference type="GO" id="GO:0006221">
    <property type="term" value="P:pyrimidine nucleotide biosynthetic process"/>
    <property type="evidence" value="ECO:0007669"/>
    <property type="project" value="InterPro"/>
</dbReference>
<dbReference type="SUPFAM" id="SSF52343">
    <property type="entry name" value="Ferredoxin reductase-like, C-terminal NADP-linked domain"/>
    <property type="match status" value="1"/>
</dbReference>
<accession>A0A0L6JTG8</accession>
<dbReference type="PATRIC" id="fig|398512.5.peg.4454"/>
<dbReference type="Gene3D" id="2.40.30.10">
    <property type="entry name" value="Translation factors"/>
    <property type="match status" value="1"/>
</dbReference>
<evidence type="ECO:0000313" key="3">
    <source>
        <dbReference type="EMBL" id="KNY28980.1"/>
    </source>
</evidence>
<dbReference type="InterPro" id="IPR014260">
    <property type="entry name" value="Sulphite_reductase_B"/>
</dbReference>
<dbReference type="InterPro" id="IPR017938">
    <property type="entry name" value="Riboflavin_synthase-like_b-brl"/>
</dbReference>
<dbReference type="NCBIfam" id="TIGR02911">
    <property type="entry name" value="sulfite_red_B"/>
    <property type="match status" value="1"/>
</dbReference>
<dbReference type="PRINTS" id="PR00410">
    <property type="entry name" value="PHEHYDRXLASE"/>
</dbReference>
<dbReference type="AlphaFoldDB" id="A0A0L6JTG8"/>
<keyword evidence="1" id="KW-0408">Iron</keyword>
<dbReference type="GO" id="GO:0016491">
    <property type="term" value="F:oxidoreductase activity"/>
    <property type="evidence" value="ECO:0007669"/>
    <property type="project" value="InterPro"/>
</dbReference>
<dbReference type="PANTHER" id="PTHR43513">
    <property type="entry name" value="DIHYDROOROTATE DEHYDROGENASE B (NAD(+)), ELECTRON TRANSFER SUBUNIT"/>
    <property type="match status" value="1"/>
</dbReference>
<dbReference type="eggNOG" id="COG0543">
    <property type="taxonomic scope" value="Bacteria"/>
</dbReference>
<dbReference type="RefSeq" id="WP_036937374.1">
    <property type="nucleotide sequence ID" value="NZ_JQKC01000005.1"/>
</dbReference>
<dbReference type="InterPro" id="IPR050353">
    <property type="entry name" value="PyrK_electron_transfer"/>
</dbReference>
<dbReference type="InterPro" id="IPR001433">
    <property type="entry name" value="OxRdtase_FAD/NAD-bd"/>
</dbReference>
<comment type="caution">
    <text evidence="3">The sequence shown here is derived from an EMBL/GenBank/DDBJ whole genome shotgun (WGS) entry which is preliminary data.</text>
</comment>
<keyword evidence="1" id="KW-0479">Metal-binding</keyword>
<dbReference type="InterPro" id="IPR012165">
    <property type="entry name" value="Cyt_c3_hydrogenase_gsu"/>
</dbReference>
<dbReference type="PIRSF" id="PIRSF006816">
    <property type="entry name" value="Cyc3_hyd_g"/>
    <property type="match status" value="1"/>
</dbReference>
<keyword evidence="1" id="KW-0411">Iron-sulfur</keyword>
<dbReference type="GO" id="GO:0051537">
    <property type="term" value="F:2 iron, 2 sulfur cluster binding"/>
    <property type="evidence" value="ECO:0007669"/>
    <property type="project" value="UniProtKB-KW"/>
</dbReference>
<dbReference type="Pfam" id="PF10418">
    <property type="entry name" value="DHODB_Fe-S_bind"/>
    <property type="match status" value="1"/>
</dbReference>
<dbReference type="EMBL" id="LGTC01000001">
    <property type="protein sequence ID" value="KNY28980.1"/>
    <property type="molecule type" value="Genomic_DNA"/>
</dbReference>
<dbReference type="SUPFAM" id="SSF63380">
    <property type="entry name" value="Riboflavin synthase domain-like"/>
    <property type="match status" value="1"/>
</dbReference>
<dbReference type="GO" id="GO:0046872">
    <property type="term" value="F:metal ion binding"/>
    <property type="evidence" value="ECO:0007669"/>
    <property type="project" value="UniProtKB-KW"/>
</dbReference>
<evidence type="ECO:0000256" key="1">
    <source>
        <dbReference type="PIRSR" id="PIRSR006816-2"/>
    </source>
</evidence>
<gene>
    <name evidence="3" type="ORF">Bccel_4254</name>
</gene>
<dbReference type="GO" id="GO:0050660">
    <property type="term" value="F:flavin adenine dinucleotide binding"/>
    <property type="evidence" value="ECO:0007669"/>
    <property type="project" value="InterPro"/>
</dbReference>